<reference evidence="1" key="1">
    <citation type="journal article" date="2018" name="Genome Biol. Evol.">
        <title>Mobile Elements Shape Plastome Evolution in Ferns.</title>
        <authorList>
            <person name="Robison T.A."/>
            <person name="Grusz A.L."/>
            <person name="Wolf P.G."/>
            <person name="Mower J.P."/>
            <person name="Fauskee B.D."/>
            <person name="Sosa K."/>
            <person name="Schuettpelz E.L."/>
        </authorList>
    </citation>
    <scope>NUCLEOTIDE SEQUENCE</scope>
</reference>
<proteinExistence type="predicted"/>
<accession>A0A3G5CPB0</accession>
<keyword evidence="1" id="KW-0689">Ribosomal protein</keyword>
<evidence type="ECO:0000313" key="1">
    <source>
        <dbReference type="EMBL" id="AYW14688.1"/>
    </source>
</evidence>
<dbReference type="AlphaFoldDB" id="A0A3G5CPB0"/>
<keyword evidence="1" id="KW-0687">Ribonucleoprotein</keyword>
<geneLocation type="chloroplast" evidence="1"/>
<organism evidence="1">
    <name type="scientific">Ceratopteris cornuta</name>
    <dbReference type="NCBI Taxonomy" id="375903"/>
    <lineage>
        <taxon>Eukaryota</taxon>
        <taxon>Viridiplantae</taxon>
        <taxon>Streptophyta</taxon>
        <taxon>Embryophyta</taxon>
        <taxon>Tracheophyta</taxon>
        <taxon>Polypodiopsida</taxon>
        <taxon>Polypodiidae</taxon>
        <taxon>Polypodiales</taxon>
        <taxon>Pteridineae</taxon>
        <taxon>Pteridaceae</taxon>
        <taxon>Parkerioideae</taxon>
        <taxon>Ceratopteris</taxon>
    </lineage>
</organism>
<keyword evidence="1" id="KW-0150">Chloroplast</keyword>
<gene>
    <name evidence="1" type="primary">rps14</name>
</gene>
<dbReference type="EMBL" id="MH173068">
    <property type="protein sequence ID" value="AYW14688.1"/>
    <property type="molecule type" value="Genomic_DNA"/>
</dbReference>
<sequence length="94" mass="11097">MAKKSLIEKEKKKKTQRRNTMLFVSLRNDNSRIVYGSKINFLSQKNYNLYHEIVHLLVFVTGAPQPDDPDLITEILVFPDTYSVKWHILVFFPE</sequence>
<keyword evidence="1" id="KW-0934">Plastid</keyword>
<dbReference type="GO" id="GO:0005840">
    <property type="term" value="C:ribosome"/>
    <property type="evidence" value="ECO:0007669"/>
    <property type="project" value="UniProtKB-KW"/>
</dbReference>
<protein>
    <submittedName>
        <fullName evidence="1">Ribosomal protein S14</fullName>
    </submittedName>
</protein>
<name>A0A3G5CPB0_9MONI</name>